<dbReference type="Gene3D" id="3.40.710.10">
    <property type="entry name" value="DD-peptidase/beta-lactamase superfamily"/>
    <property type="match status" value="1"/>
</dbReference>
<dbReference type="InterPro" id="IPR001466">
    <property type="entry name" value="Beta-lactam-related"/>
</dbReference>
<dbReference type="Proteomes" id="UP001220478">
    <property type="component" value="Chromosome"/>
</dbReference>
<feature type="domain" description="Beta-lactamase-related" evidence="1">
    <location>
        <begin position="29"/>
        <end position="308"/>
    </location>
</feature>
<gene>
    <name evidence="2" type="ORF">PYS61_06250</name>
</gene>
<dbReference type="RefSeq" id="WP_315571640.1">
    <property type="nucleotide sequence ID" value="NZ_CP118868.1"/>
</dbReference>
<dbReference type="PANTHER" id="PTHR43283:SF7">
    <property type="entry name" value="BETA-LACTAMASE-RELATED DOMAIN-CONTAINING PROTEIN"/>
    <property type="match status" value="1"/>
</dbReference>
<dbReference type="InterPro" id="IPR050789">
    <property type="entry name" value="Diverse_Enzym_Activities"/>
</dbReference>
<evidence type="ECO:0000313" key="2">
    <source>
        <dbReference type="EMBL" id="WEG35521.1"/>
    </source>
</evidence>
<organism evidence="2 3">
    <name type="scientific">Amygdalobacter indicium</name>
    <dbReference type="NCBI Taxonomy" id="3029272"/>
    <lineage>
        <taxon>Bacteria</taxon>
        <taxon>Bacillati</taxon>
        <taxon>Bacillota</taxon>
        <taxon>Clostridia</taxon>
        <taxon>Eubacteriales</taxon>
        <taxon>Oscillospiraceae</taxon>
        <taxon>Amygdalobacter</taxon>
    </lineage>
</organism>
<dbReference type="PANTHER" id="PTHR43283">
    <property type="entry name" value="BETA-LACTAMASE-RELATED"/>
    <property type="match status" value="1"/>
</dbReference>
<evidence type="ECO:0000313" key="3">
    <source>
        <dbReference type="Proteomes" id="UP001220478"/>
    </source>
</evidence>
<accession>A0ABY8C4A5</accession>
<dbReference type="GO" id="GO:0016787">
    <property type="term" value="F:hydrolase activity"/>
    <property type="evidence" value="ECO:0007669"/>
    <property type="project" value="UniProtKB-KW"/>
</dbReference>
<dbReference type="SUPFAM" id="SSF56601">
    <property type="entry name" value="beta-lactamase/transpeptidase-like"/>
    <property type="match status" value="1"/>
</dbReference>
<dbReference type="EMBL" id="CP118868">
    <property type="protein sequence ID" value="WEG35521.1"/>
    <property type="molecule type" value="Genomic_DNA"/>
</dbReference>
<dbReference type="Pfam" id="PF00144">
    <property type="entry name" value="Beta-lactamase"/>
    <property type="match status" value="1"/>
</dbReference>
<sequence length="321" mass="36139">MPIFIAFNPTAGEIQVDIKTLSALGVRNLILRENGEIIDAWQQEAERYFNQYSVAKSFTAIACLQAVENGVWDLQTNVYDLVKDILLQTKIPEFSKRLQAAALEKPQADIPESLALRQLTVHDLLSMQSGFAEAHMFSEEREQLRQKKCFNWLDYCLHLPFAQSPGTAFLYTNAAYYLAAVLLQVQLQQRLSRQLQAVFQAVGVEKVKWLQDPSGYEFGASDLFLTTAQLSSWGEILRKNDGSLLARNAIKRATCEKQVDISATTAYGYGFRIYADGTYSADGKHGQYLLVNPKKARTLAVNSESTATRPLKKYLYELITT</sequence>
<keyword evidence="3" id="KW-1185">Reference proteome</keyword>
<proteinExistence type="predicted"/>
<protein>
    <submittedName>
        <fullName evidence="2">Serine hydrolase</fullName>
    </submittedName>
</protein>
<name>A0ABY8C4A5_9FIRM</name>
<dbReference type="InterPro" id="IPR012338">
    <property type="entry name" value="Beta-lactam/transpept-like"/>
</dbReference>
<evidence type="ECO:0000259" key="1">
    <source>
        <dbReference type="Pfam" id="PF00144"/>
    </source>
</evidence>
<reference evidence="2 3" key="1">
    <citation type="submission" date="2023-02" db="EMBL/GenBank/DDBJ databases">
        <title>Novel Oscillospiraceae bacterial genomes.</title>
        <authorList>
            <person name="Srinivasan S."/>
            <person name="Austin M.N."/>
            <person name="Fiedler T.L."/>
            <person name="Strenk S.M."/>
            <person name="Agnew K.J."/>
            <person name="Nagana Gowda G.A."/>
            <person name="Raftery D."/>
            <person name="Beamer M.A."/>
            <person name="Achilles S.L."/>
            <person name="Wiesenfeld H.C."/>
            <person name="Fredricks D.N."/>
            <person name="Hillier S.L."/>
        </authorList>
    </citation>
    <scope>NUCLEOTIDE SEQUENCE [LARGE SCALE GENOMIC DNA]</scope>
    <source>
        <strain evidence="2 3">CHIC02 1186E3-8</strain>
    </source>
</reference>
<keyword evidence="2" id="KW-0378">Hydrolase</keyword>